<keyword evidence="4" id="KW-1185">Reference proteome</keyword>
<feature type="region of interest" description="Disordered" evidence="2">
    <location>
        <begin position="253"/>
        <end position="325"/>
    </location>
</feature>
<gene>
    <name evidence="3" type="ORF">M0811_09127</name>
</gene>
<dbReference type="OrthoDB" id="68090at2759"/>
<dbReference type="AlphaFoldDB" id="A0A9Q0LJF0"/>
<dbReference type="GO" id="GO:0043161">
    <property type="term" value="P:proteasome-mediated ubiquitin-dependent protein catabolic process"/>
    <property type="evidence" value="ECO:0007669"/>
    <property type="project" value="InterPro"/>
</dbReference>
<name>A0A9Q0LJF0_ANAIG</name>
<evidence type="ECO:0000256" key="1">
    <source>
        <dbReference type="ARBA" id="ARBA00006405"/>
    </source>
</evidence>
<dbReference type="InterPro" id="IPR045128">
    <property type="entry name" value="PI31-like"/>
</dbReference>
<evidence type="ECO:0000256" key="2">
    <source>
        <dbReference type="SAM" id="MobiDB-lite"/>
    </source>
</evidence>
<dbReference type="PANTHER" id="PTHR13266:SF1">
    <property type="entry name" value="PROTEASOME INHIBITOR PI31 SUBUNIT"/>
    <property type="match status" value="1"/>
</dbReference>
<sequence>MDFDSFIKQNKFQFEKQSISSDLLTLYIHFHIITQRQLLFIGLNSQKNEEISKSWKPNEKKRLLNYQCPITDKLITISIEQVGDYLHLGFKLGKEEEKPYQILMNNVVDISSLDKFFEQDSPQATQLLKKIDLLISILDLGLFDKESQFLIQLQKKNEMQKQIPNKTYDPTRKQQKEISQIENQVDRNSRLKDFVEKQDPNLNPDFDLDPLRIPNQRRTNRTRPPFSIGENDFPFGPDLGPDFGGNFGGNFIGPNHPSFFQPPKGTGRPNPQNDIDPFRIPPNSIPPKAKFDPFGPPELGFSKTGNPNPDHFKPPDDDPPPNMYW</sequence>
<dbReference type="GO" id="GO:0004866">
    <property type="term" value="F:endopeptidase inhibitor activity"/>
    <property type="evidence" value="ECO:0007669"/>
    <property type="project" value="InterPro"/>
</dbReference>
<proteinExistence type="inferred from homology"/>
<evidence type="ECO:0000313" key="4">
    <source>
        <dbReference type="Proteomes" id="UP001149090"/>
    </source>
</evidence>
<dbReference type="Proteomes" id="UP001149090">
    <property type="component" value="Unassembled WGS sequence"/>
</dbReference>
<accession>A0A9Q0LJF0</accession>
<feature type="compositionally biased region" description="Low complexity" evidence="2">
    <location>
        <begin position="200"/>
        <end position="228"/>
    </location>
</feature>
<comment type="similarity">
    <text evidence="1">Belongs to the proteasome inhibitor PI31 family.</text>
</comment>
<comment type="caution">
    <text evidence="3">The sequence shown here is derived from an EMBL/GenBank/DDBJ whole genome shotgun (WGS) entry which is preliminary data.</text>
</comment>
<feature type="region of interest" description="Disordered" evidence="2">
    <location>
        <begin position="197"/>
        <end position="228"/>
    </location>
</feature>
<dbReference type="GO" id="GO:0070628">
    <property type="term" value="F:proteasome binding"/>
    <property type="evidence" value="ECO:0007669"/>
    <property type="project" value="InterPro"/>
</dbReference>
<dbReference type="EMBL" id="JAPDFW010000078">
    <property type="protein sequence ID" value="KAJ5072915.1"/>
    <property type="molecule type" value="Genomic_DNA"/>
</dbReference>
<protein>
    <submittedName>
        <fullName evidence="3">Proteasome inhibitor pi31 subunit</fullName>
    </submittedName>
</protein>
<evidence type="ECO:0000313" key="3">
    <source>
        <dbReference type="EMBL" id="KAJ5072915.1"/>
    </source>
</evidence>
<reference evidence="3" key="1">
    <citation type="submission" date="2022-10" db="EMBL/GenBank/DDBJ databases">
        <title>Novel sulphate-reducing endosymbionts in the free-living metamonad Anaeramoeba.</title>
        <authorList>
            <person name="Jerlstrom-Hultqvist J."/>
            <person name="Cepicka I."/>
            <person name="Gallot-Lavallee L."/>
            <person name="Salas-Leiva D."/>
            <person name="Curtis B.A."/>
            <person name="Zahonova K."/>
            <person name="Pipaliya S."/>
            <person name="Dacks J."/>
            <person name="Roger A.J."/>
        </authorList>
    </citation>
    <scope>NUCLEOTIDE SEQUENCE</scope>
    <source>
        <strain evidence="3">BMAN</strain>
    </source>
</reference>
<dbReference type="PANTHER" id="PTHR13266">
    <property type="entry name" value="PROTEASOME INHIBITOR"/>
    <property type="match status" value="1"/>
</dbReference>
<organism evidence="3 4">
    <name type="scientific">Anaeramoeba ignava</name>
    <name type="common">Anaerobic marine amoeba</name>
    <dbReference type="NCBI Taxonomy" id="1746090"/>
    <lineage>
        <taxon>Eukaryota</taxon>
        <taxon>Metamonada</taxon>
        <taxon>Anaeramoebidae</taxon>
        <taxon>Anaeramoeba</taxon>
    </lineage>
</organism>